<accession>A0AAV5QIB6</accession>
<dbReference type="GeneID" id="90072336"/>
<dbReference type="AlphaFoldDB" id="A0AAV5QIB6"/>
<evidence type="ECO:0000313" key="4">
    <source>
        <dbReference type="Proteomes" id="UP001360560"/>
    </source>
</evidence>
<dbReference type="GO" id="GO:0003723">
    <property type="term" value="F:RNA binding"/>
    <property type="evidence" value="ECO:0007669"/>
    <property type="project" value="UniProtKB-UniRule"/>
</dbReference>
<dbReference type="CDD" id="cd00105">
    <property type="entry name" value="KH-I"/>
    <property type="match status" value="1"/>
</dbReference>
<sequence length="340" mass="38786">MQTLDLQNESLNITSISNNLFSIQQIILSFETNSFSSEELSSDKILFIMPSYKLEQALIDINSDRACTAQASLDKLVDPFGISVSFMRIGLFSHKFLGSMNSYNYDFMILFLHHFAIENSIDLIISTELADYLSANPDYLSTMCQSEDVNVSYKLNECGISTAVPGRQLKITTTYTTDLLHQILRIRNLDAGHFLFSSKKKKLPYNTLPDLEYYTPLETMVDKLPQEGIINTETSKNLPDYARKTESKQCFKILELPKKQITYLIGKKGARITELRHKSQCDIKIIATDEDKENQNPIVTNGKGEIIQYIRLVAKDEQTLEKCLEMIASELLIYRCRHGL</sequence>
<evidence type="ECO:0000259" key="2">
    <source>
        <dbReference type="SMART" id="SM00322"/>
    </source>
</evidence>
<dbReference type="SMART" id="SM00322">
    <property type="entry name" value="KH"/>
    <property type="match status" value="1"/>
</dbReference>
<keyword evidence="4" id="KW-1185">Reference proteome</keyword>
<comment type="caution">
    <text evidence="3">The sequence shown here is derived from an EMBL/GenBank/DDBJ whole genome shotgun (WGS) entry which is preliminary data.</text>
</comment>
<dbReference type="InterPro" id="IPR004088">
    <property type="entry name" value="KH_dom_type_1"/>
</dbReference>
<evidence type="ECO:0000256" key="1">
    <source>
        <dbReference type="PROSITE-ProRule" id="PRU00117"/>
    </source>
</evidence>
<reference evidence="3 4" key="1">
    <citation type="journal article" date="2023" name="Elife">
        <title>Identification of key yeast species and microbe-microbe interactions impacting larval growth of Drosophila in the wild.</title>
        <authorList>
            <person name="Mure A."/>
            <person name="Sugiura Y."/>
            <person name="Maeda R."/>
            <person name="Honda K."/>
            <person name="Sakurai N."/>
            <person name="Takahashi Y."/>
            <person name="Watada M."/>
            <person name="Katoh T."/>
            <person name="Gotoh A."/>
            <person name="Gotoh Y."/>
            <person name="Taniguchi I."/>
            <person name="Nakamura K."/>
            <person name="Hayashi T."/>
            <person name="Katayama T."/>
            <person name="Uemura T."/>
            <person name="Hattori Y."/>
        </authorList>
    </citation>
    <scope>NUCLEOTIDE SEQUENCE [LARGE SCALE GENOMIC DNA]</scope>
    <source>
        <strain evidence="3 4">SC-9</strain>
    </source>
</reference>
<name>A0AAV5QIB6_9ASCO</name>
<feature type="domain" description="K Homology" evidence="2">
    <location>
        <begin position="248"/>
        <end position="332"/>
    </location>
</feature>
<dbReference type="InterPro" id="IPR036612">
    <property type="entry name" value="KH_dom_type_1_sf"/>
</dbReference>
<dbReference type="InterPro" id="IPR004087">
    <property type="entry name" value="KH_dom"/>
</dbReference>
<gene>
    <name evidence="3" type="ORF">DASC09_016820</name>
</gene>
<dbReference type="Pfam" id="PF00013">
    <property type="entry name" value="KH_1"/>
    <property type="match status" value="1"/>
</dbReference>
<protein>
    <recommendedName>
        <fullName evidence="2">K Homology domain-containing protein</fullName>
    </recommendedName>
</protein>
<dbReference type="RefSeq" id="XP_064851357.1">
    <property type="nucleotide sequence ID" value="XM_064995285.1"/>
</dbReference>
<dbReference type="Proteomes" id="UP001360560">
    <property type="component" value="Unassembled WGS sequence"/>
</dbReference>
<dbReference type="EMBL" id="BTFZ01000002">
    <property type="protein sequence ID" value="GMM34357.1"/>
    <property type="molecule type" value="Genomic_DNA"/>
</dbReference>
<dbReference type="Gene3D" id="3.30.1370.10">
    <property type="entry name" value="K Homology domain, type 1"/>
    <property type="match status" value="1"/>
</dbReference>
<keyword evidence="1" id="KW-0694">RNA-binding</keyword>
<evidence type="ECO:0000313" key="3">
    <source>
        <dbReference type="EMBL" id="GMM34357.1"/>
    </source>
</evidence>
<dbReference type="SUPFAM" id="SSF54791">
    <property type="entry name" value="Eukaryotic type KH-domain (KH-domain type I)"/>
    <property type="match status" value="1"/>
</dbReference>
<dbReference type="PROSITE" id="PS50084">
    <property type="entry name" value="KH_TYPE_1"/>
    <property type="match status" value="1"/>
</dbReference>
<proteinExistence type="predicted"/>
<organism evidence="3 4">
    <name type="scientific">Saccharomycopsis crataegensis</name>
    <dbReference type="NCBI Taxonomy" id="43959"/>
    <lineage>
        <taxon>Eukaryota</taxon>
        <taxon>Fungi</taxon>
        <taxon>Dikarya</taxon>
        <taxon>Ascomycota</taxon>
        <taxon>Saccharomycotina</taxon>
        <taxon>Saccharomycetes</taxon>
        <taxon>Saccharomycopsidaceae</taxon>
        <taxon>Saccharomycopsis</taxon>
    </lineage>
</organism>